<dbReference type="OrthoDB" id="2333662at2759"/>
<dbReference type="Proteomes" id="UP000694397">
    <property type="component" value="Chromosome 22"/>
</dbReference>
<keyword evidence="2" id="KW-1185">Reference proteome</keyword>
<organism evidence="1 2">
    <name type="scientific">Scleropages formosus</name>
    <name type="common">Asian bonytongue</name>
    <name type="synonym">Osteoglossum formosum</name>
    <dbReference type="NCBI Taxonomy" id="113540"/>
    <lineage>
        <taxon>Eukaryota</taxon>
        <taxon>Metazoa</taxon>
        <taxon>Chordata</taxon>
        <taxon>Craniata</taxon>
        <taxon>Vertebrata</taxon>
        <taxon>Euteleostomi</taxon>
        <taxon>Actinopterygii</taxon>
        <taxon>Neopterygii</taxon>
        <taxon>Teleostei</taxon>
        <taxon>Osteoglossocephala</taxon>
        <taxon>Osteoglossomorpha</taxon>
        <taxon>Osteoglossiformes</taxon>
        <taxon>Osteoglossidae</taxon>
        <taxon>Scleropages</taxon>
    </lineage>
</organism>
<dbReference type="GeneTree" id="ENSGT00600000085659"/>
<sequence length="152" mass="15177">YFSAKDGVLDFIDNYDREAGASAQSTYAESGAFDTGFSDKPGHRIPKAGVYARAGVGHAAAHYSVFEADAKGPNAAAEAGVTPLGVQAIARAEIASASASAGPLRVKAGLGVDTGVKAGASGVEVKLLGTGFAIGPEMNVSILGNEVSCSVM</sequence>
<dbReference type="Ensembl" id="ENSSFOT00015019157.2">
    <property type="protein sequence ID" value="ENSSFOP00015018940.2"/>
    <property type="gene ID" value="ENSSFOG00015012179.2"/>
</dbReference>
<name>A0A8C9RL60_SCLFO</name>
<evidence type="ECO:0000313" key="1">
    <source>
        <dbReference type="Ensembl" id="ENSSFOP00015018940.2"/>
    </source>
</evidence>
<accession>A0A8C9RL60</accession>
<proteinExistence type="predicted"/>
<reference evidence="1" key="3">
    <citation type="submission" date="2025-09" db="UniProtKB">
        <authorList>
            <consortium name="Ensembl"/>
        </authorList>
    </citation>
    <scope>IDENTIFICATION</scope>
</reference>
<reference evidence="1 2" key="1">
    <citation type="submission" date="2019-04" db="EMBL/GenBank/DDBJ databases">
        <authorList>
            <consortium name="Wellcome Sanger Institute Data Sharing"/>
        </authorList>
    </citation>
    <scope>NUCLEOTIDE SEQUENCE [LARGE SCALE GENOMIC DNA]</scope>
</reference>
<evidence type="ECO:0000313" key="2">
    <source>
        <dbReference type="Proteomes" id="UP000694397"/>
    </source>
</evidence>
<dbReference type="AlphaFoldDB" id="A0A8C9RL60"/>
<protein>
    <submittedName>
        <fullName evidence="1">Uncharacterized protein</fullName>
    </submittedName>
</protein>
<reference evidence="1" key="2">
    <citation type="submission" date="2025-08" db="UniProtKB">
        <authorList>
            <consortium name="Ensembl"/>
        </authorList>
    </citation>
    <scope>IDENTIFICATION</scope>
</reference>